<dbReference type="InterPro" id="IPR037997">
    <property type="entry name" value="Dgk1-like"/>
</dbReference>
<reference evidence="6" key="1">
    <citation type="submission" date="2021-02" db="EMBL/GenBank/DDBJ databases">
        <authorList>
            <person name="Nieuwenhuis M."/>
            <person name="Van De Peppel L.J.J."/>
        </authorList>
    </citation>
    <scope>NUCLEOTIDE SEQUENCE</scope>
    <source>
        <strain evidence="6">D49</strain>
    </source>
</reference>
<evidence type="ECO:0000256" key="1">
    <source>
        <dbReference type="ARBA" id="ARBA00006471"/>
    </source>
</evidence>
<evidence type="ECO:0000256" key="5">
    <source>
        <dbReference type="SAM" id="Phobius"/>
    </source>
</evidence>
<dbReference type="Gene3D" id="3.30.1370.30">
    <property type="match status" value="1"/>
</dbReference>
<feature type="region of interest" description="Disordered" evidence="4">
    <location>
        <begin position="127"/>
        <end position="174"/>
    </location>
</feature>
<keyword evidence="5" id="KW-0812">Transmembrane</keyword>
<dbReference type="SUPFAM" id="SSF56047">
    <property type="entry name" value="Ribosomal protein S8"/>
    <property type="match status" value="1"/>
</dbReference>
<dbReference type="OrthoDB" id="5673at2759"/>
<dbReference type="InterPro" id="IPR000630">
    <property type="entry name" value="Ribosomal_uS8"/>
</dbReference>
<dbReference type="GO" id="GO:0006654">
    <property type="term" value="P:phosphatidic acid biosynthetic process"/>
    <property type="evidence" value="ECO:0007669"/>
    <property type="project" value="TreeGrafter"/>
</dbReference>
<comment type="caution">
    <text evidence="6">The sequence shown here is derived from an EMBL/GenBank/DDBJ whole genome shotgun (WGS) entry which is preliminary data.</text>
</comment>
<evidence type="ECO:0000256" key="3">
    <source>
        <dbReference type="ARBA" id="ARBA00023274"/>
    </source>
</evidence>
<dbReference type="GO" id="GO:0005840">
    <property type="term" value="C:ribosome"/>
    <property type="evidence" value="ECO:0007669"/>
    <property type="project" value="UniProtKB-KW"/>
</dbReference>
<reference evidence="6" key="2">
    <citation type="submission" date="2021-10" db="EMBL/GenBank/DDBJ databases">
        <title>Phylogenomics reveals ancestral predisposition of the termite-cultivated fungus Termitomyces towards a domesticated lifestyle.</title>
        <authorList>
            <person name="Auxier B."/>
            <person name="Grum-Grzhimaylo A."/>
            <person name="Cardenas M.E."/>
            <person name="Lodge J.D."/>
            <person name="Laessoe T."/>
            <person name="Pedersen O."/>
            <person name="Smith M.E."/>
            <person name="Kuyper T.W."/>
            <person name="Franco-Molano E.A."/>
            <person name="Baroni T.J."/>
            <person name="Aanen D.K."/>
        </authorList>
    </citation>
    <scope>NUCLEOTIDE SEQUENCE</scope>
    <source>
        <strain evidence="6">D49</strain>
    </source>
</reference>
<feature type="compositionally biased region" description="Polar residues" evidence="4">
    <location>
        <begin position="231"/>
        <end position="252"/>
    </location>
</feature>
<evidence type="ECO:0000256" key="2">
    <source>
        <dbReference type="ARBA" id="ARBA00022980"/>
    </source>
</evidence>
<feature type="transmembrane region" description="Helical" evidence="5">
    <location>
        <begin position="512"/>
        <end position="532"/>
    </location>
</feature>
<feature type="transmembrane region" description="Helical" evidence="5">
    <location>
        <begin position="371"/>
        <end position="389"/>
    </location>
</feature>
<feature type="compositionally biased region" description="Low complexity" evidence="4">
    <location>
        <begin position="144"/>
        <end position="157"/>
    </location>
</feature>
<name>A0A9P7GJA1_9AGAR</name>
<dbReference type="GO" id="GO:1990904">
    <property type="term" value="C:ribonucleoprotein complex"/>
    <property type="evidence" value="ECO:0007669"/>
    <property type="project" value="UniProtKB-KW"/>
</dbReference>
<evidence type="ECO:0000256" key="4">
    <source>
        <dbReference type="SAM" id="MobiDB-lite"/>
    </source>
</evidence>
<evidence type="ECO:0000313" key="6">
    <source>
        <dbReference type="EMBL" id="KAG5650749.1"/>
    </source>
</evidence>
<dbReference type="Proteomes" id="UP000717328">
    <property type="component" value="Unassembled WGS sequence"/>
</dbReference>
<feature type="transmembrane region" description="Helical" evidence="5">
    <location>
        <begin position="480"/>
        <end position="500"/>
    </location>
</feature>
<feature type="transmembrane region" description="Helical" evidence="5">
    <location>
        <begin position="340"/>
        <end position="365"/>
    </location>
</feature>
<dbReference type="GO" id="GO:0004143">
    <property type="term" value="F:ATP-dependent diacylglycerol kinase activity"/>
    <property type="evidence" value="ECO:0007669"/>
    <property type="project" value="InterPro"/>
</dbReference>
<dbReference type="PANTHER" id="PTHR31303">
    <property type="entry name" value="CTP-DEPENDENT DIACYLGLYCEROL KINASE 1"/>
    <property type="match status" value="1"/>
</dbReference>
<dbReference type="FunFam" id="3.30.1370.30:FF:000001">
    <property type="entry name" value="40S ribosomal protein S15a"/>
    <property type="match status" value="1"/>
</dbReference>
<keyword evidence="5" id="KW-0472">Membrane</keyword>
<comment type="similarity">
    <text evidence="1">Belongs to the universal ribosomal protein uS8 family.</text>
</comment>
<gene>
    <name evidence="6" type="ORF">H0H81_011161</name>
</gene>
<feature type="region of interest" description="Disordered" evidence="4">
    <location>
        <begin position="224"/>
        <end position="252"/>
    </location>
</feature>
<dbReference type="Gene3D" id="3.30.1490.10">
    <property type="match status" value="1"/>
</dbReference>
<feature type="compositionally biased region" description="Acidic residues" evidence="4">
    <location>
        <begin position="196"/>
        <end position="205"/>
    </location>
</feature>
<keyword evidence="3" id="KW-0687">Ribonucleoprotein</keyword>
<feature type="transmembrane region" description="Helical" evidence="5">
    <location>
        <begin position="424"/>
        <end position="446"/>
    </location>
</feature>
<sequence>MVRVSVLNDCLNNIVNAERRGKRQVLVRPSSKVVVKFLSVMQRHGYIGEFEIIDDHRSGKIVIQLNGHLNKTGVISPRFNVQANQIESWVNLLLPARGFGIIILGLAPPFLNVYVYDPMTTRDSILYSHDSQQTSPSPRRRRSQSSASARSLSNKRSPSPIVTFSPTPLSADPKGVKHITRKVIRTLEGLGHLDSTDMDEQDCESDEKCDLSEASEVEATLNGTAYHDKPTASNGVQRQNGAPATASKSSEAVTPIRTEVKKIDWEIPRKLLHSSIGFFTVYLYLSNGDVKTVIFILWTALAVIVPADILRLNSPTFERVYERFLGALMRESEKKSSNGVIWYILGVNFALTFYPLDVATVAILMYESSLLPSWMICLLISGLFSLSWADTAASTFGRLWGHLTPRLPSHIPVLGLPLAPRKSLAGFVAAAITGACIAVGFFGWVAPVRSEVSWAWDGGVRASSHLLSSLGINWTGLNGAGGWLGLGAIGLVAGVVSGVAEALDLGSLDDNLTLPIISGGCIFGFLKLLGLLSSPA</sequence>
<proteinExistence type="inferred from homology"/>
<dbReference type="EMBL" id="JABCKI010000372">
    <property type="protein sequence ID" value="KAG5650749.1"/>
    <property type="molecule type" value="Genomic_DNA"/>
</dbReference>
<keyword evidence="5" id="KW-1133">Transmembrane helix</keyword>
<feature type="transmembrane region" description="Helical" evidence="5">
    <location>
        <begin position="293"/>
        <end position="310"/>
    </location>
</feature>
<dbReference type="AlphaFoldDB" id="A0A9P7GJA1"/>
<keyword evidence="2" id="KW-0689">Ribosomal protein</keyword>
<feature type="region of interest" description="Disordered" evidence="4">
    <location>
        <begin position="194"/>
        <end position="213"/>
    </location>
</feature>
<dbReference type="InterPro" id="IPR035987">
    <property type="entry name" value="Ribosomal_uS8_sf"/>
</dbReference>
<keyword evidence="7" id="KW-1185">Reference proteome</keyword>
<dbReference type="GO" id="GO:0006412">
    <property type="term" value="P:translation"/>
    <property type="evidence" value="ECO:0007669"/>
    <property type="project" value="InterPro"/>
</dbReference>
<dbReference type="PANTHER" id="PTHR31303:SF1">
    <property type="entry name" value="CTP-DEPENDENT DIACYLGLYCEROL KINASE 1"/>
    <property type="match status" value="1"/>
</dbReference>
<dbReference type="Pfam" id="PF00410">
    <property type="entry name" value="Ribosomal_S8"/>
    <property type="match status" value="1"/>
</dbReference>
<feature type="transmembrane region" description="Helical" evidence="5">
    <location>
        <begin position="98"/>
        <end position="116"/>
    </location>
</feature>
<dbReference type="GO" id="GO:0005789">
    <property type="term" value="C:endoplasmic reticulum membrane"/>
    <property type="evidence" value="ECO:0007669"/>
    <property type="project" value="TreeGrafter"/>
</dbReference>
<accession>A0A9P7GJA1</accession>
<evidence type="ECO:0000313" key="7">
    <source>
        <dbReference type="Proteomes" id="UP000717328"/>
    </source>
</evidence>
<organism evidence="6 7">
    <name type="scientific">Sphagnurus paluster</name>
    <dbReference type="NCBI Taxonomy" id="117069"/>
    <lineage>
        <taxon>Eukaryota</taxon>
        <taxon>Fungi</taxon>
        <taxon>Dikarya</taxon>
        <taxon>Basidiomycota</taxon>
        <taxon>Agaricomycotina</taxon>
        <taxon>Agaricomycetes</taxon>
        <taxon>Agaricomycetidae</taxon>
        <taxon>Agaricales</taxon>
        <taxon>Tricholomatineae</taxon>
        <taxon>Lyophyllaceae</taxon>
        <taxon>Sphagnurus</taxon>
    </lineage>
</organism>
<dbReference type="GO" id="GO:0003735">
    <property type="term" value="F:structural constituent of ribosome"/>
    <property type="evidence" value="ECO:0007669"/>
    <property type="project" value="InterPro"/>
</dbReference>
<protein>
    <submittedName>
        <fullName evidence="6">Uncharacterized protein</fullName>
    </submittedName>
</protein>